<organism evidence="2 3">
    <name type="scientific">Sellimonas intestinalis</name>
    <dbReference type="NCBI Taxonomy" id="1653434"/>
    <lineage>
        <taxon>Bacteria</taxon>
        <taxon>Bacillati</taxon>
        <taxon>Bacillota</taxon>
        <taxon>Clostridia</taxon>
        <taxon>Lachnospirales</taxon>
        <taxon>Lachnospiraceae</taxon>
        <taxon>Sellimonas</taxon>
    </lineage>
</organism>
<name>A0A3E3JZT3_9FIRM</name>
<proteinExistence type="predicted"/>
<keyword evidence="1" id="KW-0812">Transmembrane</keyword>
<dbReference type="OrthoDB" id="9784298at2"/>
<keyword evidence="1" id="KW-1133">Transmembrane helix</keyword>
<comment type="caution">
    <text evidence="2">The sequence shown here is derived from an EMBL/GenBank/DDBJ whole genome shotgun (WGS) entry which is preliminary data.</text>
</comment>
<reference evidence="2 3" key="1">
    <citation type="submission" date="2018-08" db="EMBL/GenBank/DDBJ databases">
        <title>A genome reference for cultivated species of the human gut microbiota.</title>
        <authorList>
            <person name="Zou Y."/>
            <person name="Xue W."/>
            <person name="Luo G."/>
        </authorList>
    </citation>
    <scope>NUCLEOTIDE SEQUENCE [LARGE SCALE GENOMIC DNA]</scope>
    <source>
        <strain evidence="2 3">AF37-2AT</strain>
    </source>
</reference>
<dbReference type="Proteomes" id="UP000261080">
    <property type="component" value="Unassembled WGS sequence"/>
</dbReference>
<evidence type="ECO:0000256" key="1">
    <source>
        <dbReference type="SAM" id="Phobius"/>
    </source>
</evidence>
<dbReference type="PANTHER" id="PTHR36434">
    <property type="entry name" value="MEMBRANE PROTEASE YUGP-RELATED"/>
    <property type="match status" value="1"/>
</dbReference>
<dbReference type="EMBL" id="QVLX01000007">
    <property type="protein sequence ID" value="RGE85722.1"/>
    <property type="molecule type" value="Genomic_DNA"/>
</dbReference>
<feature type="transmembrane region" description="Helical" evidence="1">
    <location>
        <begin position="12"/>
        <end position="32"/>
    </location>
</feature>
<protein>
    <submittedName>
        <fullName evidence="2">Zinc metallopeptidase</fullName>
    </submittedName>
</protein>
<evidence type="ECO:0000313" key="2">
    <source>
        <dbReference type="EMBL" id="RGE85722.1"/>
    </source>
</evidence>
<keyword evidence="3" id="KW-1185">Reference proteome</keyword>
<dbReference type="Pfam" id="PF04298">
    <property type="entry name" value="Zn_peptidase_2"/>
    <property type="match status" value="1"/>
</dbReference>
<dbReference type="AlphaFoldDB" id="A0A3E3JZT3"/>
<feature type="transmembrane region" description="Helical" evidence="1">
    <location>
        <begin position="202"/>
        <end position="226"/>
    </location>
</feature>
<feature type="transmembrane region" description="Helical" evidence="1">
    <location>
        <begin position="122"/>
        <end position="144"/>
    </location>
</feature>
<accession>A0A3E3JZT3</accession>
<sequence>MPFYYYFDPTYSLVLIGLILCVLASARVRSTYAKYARVRSRSGMTGKEAAERILRGAGIYDVRVEHVGGNLTDHYDPRSKVLRLSDATYQSASVAAVGVAAHECGHAIQHTKGYAPLRIRSAIVPIANFGSAIAWPLILFGLLFNSRSSYMLIQIGIIAFSFAVLFQIVTLPVEFNASNRAVRILGESGILSADELSMTRKVLGAAALTYVAGAASAILQLLRIILLTGGRRRE</sequence>
<dbReference type="InterPro" id="IPR007395">
    <property type="entry name" value="Zn_peptidase_2"/>
</dbReference>
<dbReference type="PANTHER" id="PTHR36434:SF1">
    <property type="entry name" value="MEMBRANE PROTEASE YUGP-RELATED"/>
    <property type="match status" value="1"/>
</dbReference>
<evidence type="ECO:0000313" key="3">
    <source>
        <dbReference type="Proteomes" id="UP000261080"/>
    </source>
</evidence>
<dbReference type="GeneID" id="97193406"/>
<gene>
    <name evidence="2" type="ORF">DW016_12075</name>
</gene>
<dbReference type="RefSeq" id="WP_024733217.1">
    <property type="nucleotide sequence ID" value="NZ_BAABYU010000001.1"/>
</dbReference>
<feature type="transmembrane region" description="Helical" evidence="1">
    <location>
        <begin position="150"/>
        <end position="173"/>
    </location>
</feature>
<keyword evidence="1" id="KW-0472">Membrane</keyword>